<dbReference type="InterPro" id="IPR001304">
    <property type="entry name" value="C-type_lectin-like"/>
</dbReference>
<dbReference type="PROSITE" id="PS50041">
    <property type="entry name" value="C_TYPE_LECTIN_2"/>
    <property type="match status" value="1"/>
</dbReference>
<dbReference type="SUPFAM" id="SSF57424">
    <property type="entry name" value="LDL receptor-like module"/>
    <property type="match status" value="1"/>
</dbReference>
<dbReference type="Pfam" id="PF00057">
    <property type="entry name" value="Ldl_recept_a"/>
    <property type="match status" value="1"/>
</dbReference>
<dbReference type="EMBL" id="JAXCGZ010022824">
    <property type="protein sequence ID" value="KAK7022965.1"/>
    <property type="molecule type" value="Genomic_DNA"/>
</dbReference>
<dbReference type="CDD" id="cd00112">
    <property type="entry name" value="LDLa"/>
    <property type="match status" value="1"/>
</dbReference>
<dbReference type="AlphaFoldDB" id="A0AAN8WAP6"/>
<dbReference type="InterPro" id="IPR036055">
    <property type="entry name" value="LDL_receptor-like_sf"/>
</dbReference>
<dbReference type="Gene3D" id="4.10.400.10">
    <property type="entry name" value="Low-density Lipoprotein Receptor"/>
    <property type="match status" value="1"/>
</dbReference>
<proteinExistence type="predicted"/>
<keyword evidence="1" id="KW-1015">Disulfide bond</keyword>
<evidence type="ECO:0000256" key="2">
    <source>
        <dbReference type="PROSITE-ProRule" id="PRU00124"/>
    </source>
</evidence>
<dbReference type="InterPro" id="IPR016186">
    <property type="entry name" value="C-type_lectin-like/link_sf"/>
</dbReference>
<feature type="signal peptide" evidence="3">
    <location>
        <begin position="1"/>
        <end position="21"/>
    </location>
</feature>
<reference evidence="5 6" key="1">
    <citation type="submission" date="2023-11" db="EMBL/GenBank/DDBJ databases">
        <title>Halocaridina rubra genome assembly.</title>
        <authorList>
            <person name="Smith C."/>
        </authorList>
    </citation>
    <scope>NUCLEOTIDE SEQUENCE [LARGE SCALE GENOMIC DNA]</scope>
    <source>
        <strain evidence="5">EP-1</strain>
        <tissue evidence="5">Whole</tissue>
    </source>
</reference>
<keyword evidence="6" id="KW-1185">Reference proteome</keyword>
<dbReference type="InterPro" id="IPR002172">
    <property type="entry name" value="LDrepeatLR_classA_rpt"/>
</dbReference>
<sequence length="326" mass="37185">MKKMGVAFFAFLVLCCSRATSLECDIENQIACKSEEECIPHSFVCDRDNDCADSSDEDNQVCEVWLNSQCSKNEVQCQRRSGIAQCVSIYEYCTSENPRCQGELDRRVCEMLKGGKLDDLDNFIISETADDNLNKSYELAAKFQDLLPYTLRHRSCPPMYTLVGGQCISIFHIGGMTWAEAREFCKLISGDLITFQNVSQYAGLVRHLQLHDIKANFWIGGNHFNKSEGWRWIDGTPMELGSPYWATRYSTECVDRNVTVSAEEEVCFHYYQAPKEDAIGQCVALDYEHFFYMSEEDCIKRMSPICMYMGSTISSRFSPISTLSKK</sequence>
<organism evidence="5 6">
    <name type="scientific">Halocaridina rubra</name>
    <name type="common">Hawaiian red shrimp</name>
    <dbReference type="NCBI Taxonomy" id="373956"/>
    <lineage>
        <taxon>Eukaryota</taxon>
        <taxon>Metazoa</taxon>
        <taxon>Ecdysozoa</taxon>
        <taxon>Arthropoda</taxon>
        <taxon>Crustacea</taxon>
        <taxon>Multicrustacea</taxon>
        <taxon>Malacostraca</taxon>
        <taxon>Eumalacostraca</taxon>
        <taxon>Eucarida</taxon>
        <taxon>Decapoda</taxon>
        <taxon>Pleocyemata</taxon>
        <taxon>Caridea</taxon>
        <taxon>Atyoidea</taxon>
        <taxon>Atyidae</taxon>
        <taxon>Halocaridina</taxon>
    </lineage>
</organism>
<dbReference type="SUPFAM" id="SSF56436">
    <property type="entry name" value="C-type lectin-like"/>
    <property type="match status" value="1"/>
</dbReference>
<dbReference type="Proteomes" id="UP001381693">
    <property type="component" value="Unassembled WGS sequence"/>
</dbReference>
<comment type="caution">
    <text evidence="5">The sequence shown here is derived from an EMBL/GenBank/DDBJ whole genome shotgun (WGS) entry which is preliminary data.</text>
</comment>
<evidence type="ECO:0000256" key="1">
    <source>
        <dbReference type="ARBA" id="ARBA00023157"/>
    </source>
</evidence>
<dbReference type="PROSITE" id="PS50068">
    <property type="entry name" value="LDLRA_2"/>
    <property type="match status" value="1"/>
</dbReference>
<comment type="caution">
    <text evidence="2">Lacks conserved residue(s) required for the propagation of feature annotation.</text>
</comment>
<evidence type="ECO:0000256" key="3">
    <source>
        <dbReference type="SAM" id="SignalP"/>
    </source>
</evidence>
<dbReference type="PROSITE" id="PS01209">
    <property type="entry name" value="LDLRA_1"/>
    <property type="match status" value="1"/>
</dbReference>
<dbReference type="SMART" id="SM00034">
    <property type="entry name" value="CLECT"/>
    <property type="match status" value="1"/>
</dbReference>
<feature type="chain" id="PRO_5043028646" description="C-type lectin domain-containing protein" evidence="3">
    <location>
        <begin position="22"/>
        <end position="326"/>
    </location>
</feature>
<dbReference type="Pfam" id="PF00059">
    <property type="entry name" value="Lectin_C"/>
    <property type="match status" value="1"/>
</dbReference>
<dbReference type="CDD" id="cd00037">
    <property type="entry name" value="CLECT"/>
    <property type="match status" value="1"/>
</dbReference>
<dbReference type="InterPro" id="IPR016187">
    <property type="entry name" value="CTDL_fold"/>
</dbReference>
<protein>
    <recommendedName>
        <fullName evidence="4">C-type lectin domain-containing protein</fullName>
    </recommendedName>
</protein>
<evidence type="ECO:0000313" key="6">
    <source>
        <dbReference type="Proteomes" id="UP001381693"/>
    </source>
</evidence>
<evidence type="ECO:0000259" key="4">
    <source>
        <dbReference type="PROSITE" id="PS50041"/>
    </source>
</evidence>
<accession>A0AAN8WAP6</accession>
<gene>
    <name evidence="5" type="ORF">SK128_014435</name>
</gene>
<keyword evidence="3" id="KW-0732">Signal</keyword>
<evidence type="ECO:0000313" key="5">
    <source>
        <dbReference type="EMBL" id="KAK7022965.1"/>
    </source>
</evidence>
<feature type="domain" description="C-type lectin" evidence="4">
    <location>
        <begin position="163"/>
        <end position="307"/>
    </location>
</feature>
<dbReference type="Gene3D" id="3.10.100.10">
    <property type="entry name" value="Mannose-Binding Protein A, subunit A"/>
    <property type="match status" value="1"/>
</dbReference>
<dbReference type="SMART" id="SM00192">
    <property type="entry name" value="LDLa"/>
    <property type="match status" value="1"/>
</dbReference>
<dbReference type="InterPro" id="IPR023415">
    <property type="entry name" value="LDLR_class-A_CS"/>
</dbReference>
<name>A0AAN8WAP6_HALRR</name>